<accession>A0A316FGP9</accession>
<dbReference type="Pfam" id="PF00664">
    <property type="entry name" value="ABC_membrane"/>
    <property type="match status" value="1"/>
</dbReference>
<dbReference type="Proteomes" id="UP000245697">
    <property type="component" value="Unassembled WGS sequence"/>
</dbReference>
<keyword evidence="5 7" id="KW-1133">Transmembrane helix</keyword>
<evidence type="ECO:0000313" key="10">
    <source>
        <dbReference type="EMBL" id="PWK46940.1"/>
    </source>
</evidence>
<dbReference type="Pfam" id="PF00005">
    <property type="entry name" value="ABC_tran"/>
    <property type="match status" value="1"/>
</dbReference>
<keyword evidence="6 7" id="KW-0472">Membrane</keyword>
<dbReference type="SMART" id="SM00382">
    <property type="entry name" value="AAA"/>
    <property type="match status" value="1"/>
</dbReference>
<evidence type="ECO:0000256" key="2">
    <source>
        <dbReference type="ARBA" id="ARBA00022692"/>
    </source>
</evidence>
<dbReference type="Gene3D" id="3.40.50.300">
    <property type="entry name" value="P-loop containing nucleotide triphosphate hydrolases"/>
    <property type="match status" value="1"/>
</dbReference>
<protein>
    <submittedName>
        <fullName evidence="10">ATP-binding cassette subfamily B protein</fullName>
    </submittedName>
</protein>
<evidence type="ECO:0000259" key="8">
    <source>
        <dbReference type="PROSITE" id="PS50893"/>
    </source>
</evidence>
<dbReference type="InterPro" id="IPR039421">
    <property type="entry name" value="Type_1_exporter"/>
</dbReference>
<dbReference type="SUPFAM" id="SSF90123">
    <property type="entry name" value="ABC transporter transmembrane region"/>
    <property type="match status" value="1"/>
</dbReference>
<dbReference type="InterPro" id="IPR036640">
    <property type="entry name" value="ABC1_TM_sf"/>
</dbReference>
<dbReference type="PANTHER" id="PTHR43394">
    <property type="entry name" value="ATP-DEPENDENT PERMEASE MDL1, MITOCHONDRIAL"/>
    <property type="match status" value="1"/>
</dbReference>
<feature type="transmembrane region" description="Helical" evidence="7">
    <location>
        <begin position="127"/>
        <end position="149"/>
    </location>
</feature>
<dbReference type="GO" id="GO:0016887">
    <property type="term" value="F:ATP hydrolysis activity"/>
    <property type="evidence" value="ECO:0007669"/>
    <property type="project" value="InterPro"/>
</dbReference>
<evidence type="ECO:0000256" key="3">
    <source>
        <dbReference type="ARBA" id="ARBA00022741"/>
    </source>
</evidence>
<dbReference type="AlphaFoldDB" id="A0A316FGP9"/>
<dbReference type="GO" id="GO:0015421">
    <property type="term" value="F:ABC-type oligopeptide transporter activity"/>
    <property type="evidence" value="ECO:0007669"/>
    <property type="project" value="TreeGrafter"/>
</dbReference>
<proteinExistence type="predicted"/>
<feature type="transmembrane region" description="Helical" evidence="7">
    <location>
        <begin position="155"/>
        <end position="175"/>
    </location>
</feature>
<evidence type="ECO:0000256" key="7">
    <source>
        <dbReference type="SAM" id="Phobius"/>
    </source>
</evidence>
<organism evidence="10 11">
    <name type="scientific">Actinoplanes xinjiangensis</name>
    <dbReference type="NCBI Taxonomy" id="512350"/>
    <lineage>
        <taxon>Bacteria</taxon>
        <taxon>Bacillati</taxon>
        <taxon>Actinomycetota</taxon>
        <taxon>Actinomycetes</taxon>
        <taxon>Micromonosporales</taxon>
        <taxon>Micromonosporaceae</taxon>
        <taxon>Actinoplanes</taxon>
    </lineage>
</organism>
<evidence type="ECO:0000256" key="6">
    <source>
        <dbReference type="ARBA" id="ARBA00023136"/>
    </source>
</evidence>
<keyword evidence="2 7" id="KW-0812">Transmembrane</keyword>
<dbReference type="PROSITE" id="PS00211">
    <property type="entry name" value="ABC_TRANSPORTER_1"/>
    <property type="match status" value="1"/>
</dbReference>
<feature type="transmembrane region" description="Helical" evidence="7">
    <location>
        <begin position="245"/>
        <end position="265"/>
    </location>
</feature>
<feature type="transmembrane region" description="Helical" evidence="7">
    <location>
        <begin position="20"/>
        <end position="40"/>
    </location>
</feature>
<gene>
    <name evidence="10" type="ORF">BC793_10854</name>
</gene>
<reference evidence="10 11" key="1">
    <citation type="submission" date="2018-05" db="EMBL/GenBank/DDBJ databases">
        <title>Genomic Encyclopedia of Archaeal and Bacterial Type Strains, Phase II (KMG-II): from individual species to whole genera.</title>
        <authorList>
            <person name="Goeker M."/>
        </authorList>
    </citation>
    <scope>NUCLEOTIDE SEQUENCE [LARGE SCALE GENOMIC DNA]</scope>
    <source>
        <strain evidence="10 11">DSM 45184</strain>
    </source>
</reference>
<evidence type="ECO:0000313" key="11">
    <source>
        <dbReference type="Proteomes" id="UP000245697"/>
    </source>
</evidence>
<dbReference type="InterPro" id="IPR017871">
    <property type="entry name" value="ABC_transporter-like_CS"/>
</dbReference>
<dbReference type="GO" id="GO:0005886">
    <property type="term" value="C:plasma membrane"/>
    <property type="evidence" value="ECO:0007669"/>
    <property type="project" value="UniProtKB-SubCell"/>
</dbReference>
<dbReference type="InterPro" id="IPR027417">
    <property type="entry name" value="P-loop_NTPase"/>
</dbReference>
<dbReference type="InterPro" id="IPR011527">
    <property type="entry name" value="ABC1_TM_dom"/>
</dbReference>
<name>A0A316FGP9_9ACTN</name>
<dbReference type="SUPFAM" id="SSF52540">
    <property type="entry name" value="P-loop containing nucleoside triphosphate hydrolases"/>
    <property type="match status" value="1"/>
</dbReference>
<evidence type="ECO:0000259" key="9">
    <source>
        <dbReference type="PROSITE" id="PS50929"/>
    </source>
</evidence>
<evidence type="ECO:0000256" key="4">
    <source>
        <dbReference type="ARBA" id="ARBA00022840"/>
    </source>
</evidence>
<comment type="subcellular location">
    <subcellularLocation>
        <location evidence="1">Cell membrane</location>
        <topology evidence="1">Multi-pass membrane protein</topology>
    </subcellularLocation>
</comment>
<feature type="transmembrane region" description="Helical" evidence="7">
    <location>
        <begin position="277"/>
        <end position="297"/>
    </location>
</feature>
<dbReference type="PROSITE" id="PS50893">
    <property type="entry name" value="ABC_TRANSPORTER_2"/>
    <property type="match status" value="1"/>
</dbReference>
<feature type="domain" description="ABC transmembrane type-1" evidence="9">
    <location>
        <begin position="20"/>
        <end position="298"/>
    </location>
</feature>
<dbReference type="PROSITE" id="PS50929">
    <property type="entry name" value="ABC_TM1F"/>
    <property type="match status" value="1"/>
</dbReference>
<keyword evidence="3" id="KW-0547">Nucleotide-binding</keyword>
<evidence type="ECO:0000256" key="5">
    <source>
        <dbReference type="ARBA" id="ARBA00022989"/>
    </source>
</evidence>
<keyword evidence="4 10" id="KW-0067">ATP-binding</keyword>
<feature type="transmembrane region" description="Helical" evidence="7">
    <location>
        <begin position="60"/>
        <end position="88"/>
    </location>
</feature>
<dbReference type="InterPro" id="IPR003593">
    <property type="entry name" value="AAA+_ATPase"/>
</dbReference>
<dbReference type="GO" id="GO:0005524">
    <property type="term" value="F:ATP binding"/>
    <property type="evidence" value="ECO:0007669"/>
    <property type="project" value="UniProtKB-KW"/>
</dbReference>
<keyword evidence="11" id="KW-1185">Reference proteome</keyword>
<dbReference type="EMBL" id="QGGR01000008">
    <property type="protein sequence ID" value="PWK46940.1"/>
    <property type="molecule type" value="Genomic_DNA"/>
</dbReference>
<feature type="domain" description="ABC transporter" evidence="8">
    <location>
        <begin position="329"/>
        <end position="558"/>
    </location>
</feature>
<evidence type="ECO:0000256" key="1">
    <source>
        <dbReference type="ARBA" id="ARBA00004651"/>
    </source>
</evidence>
<dbReference type="InterPro" id="IPR003439">
    <property type="entry name" value="ABC_transporter-like_ATP-bd"/>
</dbReference>
<dbReference type="PANTHER" id="PTHR43394:SF1">
    <property type="entry name" value="ATP-BINDING CASSETTE SUB-FAMILY B MEMBER 10, MITOCHONDRIAL"/>
    <property type="match status" value="1"/>
</dbReference>
<dbReference type="RefSeq" id="WP_109594141.1">
    <property type="nucleotide sequence ID" value="NZ_BONA01000049.1"/>
</dbReference>
<dbReference type="Gene3D" id="1.20.1560.10">
    <property type="entry name" value="ABC transporter type 1, transmembrane domain"/>
    <property type="match status" value="1"/>
</dbReference>
<dbReference type="OrthoDB" id="9806127at2"/>
<comment type="caution">
    <text evidence="10">The sequence shown here is derived from an EMBL/GenBank/DDBJ whole genome shotgun (WGS) entry which is preliminary data.</text>
</comment>
<sequence>MQPSSRVLIRATGDAGGHAVVLAAAGVLGAAAELLLPATLGRAVDAVLGIRGSATAWMTAAVALIVVAASAEILTGFVSAAGTARATAALRHRLARRMFALPQPVVTRYPVGDLVTRLSGQSTDAGSAAATVVGGVLSGLPPLGALVALALLDPWLAGTFLLGLLLLGLLLRGYAADATAAAHGYQTVQSEMAGRLAEALDGSRTIAAAGTLDRETARVLRRLPDLSAYGTGTWTALAAAGGRTALLSPLILIAVITCGGLLLGAGRLTPGELLAAVQYALLGSGLGAVLTTVNRLVRARTSAGRVAEVLAEPTVTEGTRRLPTGPGVLRLEQVTVLLDGHTALDSVDLTVPGGAVVAVVGRSGAGKSLLAAVAGGLREPDGGRVLLDGVPLIACSPAESATAVGYGFERPVLVGATVGEAIAMGRPGGGAATRRAAAVAAIDDYVARLPEGYDTPLADSPMSGGERQRLGLARALRGERLLILDDASSSLDTVTEARITDSLTRHTAGRTRLVVTHRRATAARSDLVVWLDDGRIRGYAPHATLWTDPAYRAVFAGEVVR</sequence>